<accession>A0A4C1YBD2</accession>
<proteinExistence type="predicted"/>
<reference evidence="1 2" key="1">
    <citation type="journal article" date="2019" name="Commun. Biol.">
        <title>The bagworm genome reveals a unique fibroin gene that provides high tensile strength.</title>
        <authorList>
            <person name="Kono N."/>
            <person name="Nakamura H."/>
            <person name="Ohtoshi R."/>
            <person name="Tomita M."/>
            <person name="Numata K."/>
            <person name="Arakawa K."/>
        </authorList>
    </citation>
    <scope>NUCLEOTIDE SEQUENCE [LARGE SCALE GENOMIC DNA]</scope>
</reference>
<evidence type="ECO:0000313" key="2">
    <source>
        <dbReference type="Proteomes" id="UP000299102"/>
    </source>
</evidence>
<dbReference type="EMBL" id="BGZK01001141">
    <property type="protein sequence ID" value="GBP72330.1"/>
    <property type="molecule type" value="Genomic_DNA"/>
</dbReference>
<evidence type="ECO:0000313" key="1">
    <source>
        <dbReference type="EMBL" id="GBP72330.1"/>
    </source>
</evidence>
<name>A0A4C1YBD2_EUMVA</name>
<sequence>MDVCRTVTTPCNQRVRVPVAYSPSITLQPPSISSSPLHRLTLYTIRYFIPTRCVSNTQCVTVLVGHFHHPIPLFIIQFPPLSSNSHFHHAIPPPSLYSPTIRHFIPIQGASKALVTPLR</sequence>
<keyword evidence="2" id="KW-1185">Reference proteome</keyword>
<protein>
    <submittedName>
        <fullName evidence="1">Uncharacterized protein</fullName>
    </submittedName>
</protein>
<gene>
    <name evidence="1" type="ORF">EVAR_90426_1</name>
</gene>
<dbReference type="AlphaFoldDB" id="A0A4C1YBD2"/>
<comment type="caution">
    <text evidence="1">The sequence shown here is derived from an EMBL/GenBank/DDBJ whole genome shotgun (WGS) entry which is preliminary data.</text>
</comment>
<dbReference type="Proteomes" id="UP000299102">
    <property type="component" value="Unassembled WGS sequence"/>
</dbReference>
<organism evidence="1 2">
    <name type="scientific">Eumeta variegata</name>
    <name type="common">Bagworm moth</name>
    <name type="synonym">Eumeta japonica</name>
    <dbReference type="NCBI Taxonomy" id="151549"/>
    <lineage>
        <taxon>Eukaryota</taxon>
        <taxon>Metazoa</taxon>
        <taxon>Ecdysozoa</taxon>
        <taxon>Arthropoda</taxon>
        <taxon>Hexapoda</taxon>
        <taxon>Insecta</taxon>
        <taxon>Pterygota</taxon>
        <taxon>Neoptera</taxon>
        <taxon>Endopterygota</taxon>
        <taxon>Lepidoptera</taxon>
        <taxon>Glossata</taxon>
        <taxon>Ditrysia</taxon>
        <taxon>Tineoidea</taxon>
        <taxon>Psychidae</taxon>
        <taxon>Oiketicinae</taxon>
        <taxon>Eumeta</taxon>
    </lineage>
</organism>